<accession>A0AAV4SGV4</accession>
<evidence type="ECO:0000313" key="2">
    <source>
        <dbReference type="Proteomes" id="UP001054945"/>
    </source>
</evidence>
<protein>
    <recommendedName>
        <fullName evidence="3">Maturase K</fullName>
    </recommendedName>
</protein>
<dbReference type="Proteomes" id="UP001054945">
    <property type="component" value="Unassembled WGS sequence"/>
</dbReference>
<evidence type="ECO:0000313" key="1">
    <source>
        <dbReference type="EMBL" id="GIY33184.1"/>
    </source>
</evidence>
<organism evidence="1 2">
    <name type="scientific">Caerostris extrusa</name>
    <name type="common">Bark spider</name>
    <name type="synonym">Caerostris bankana</name>
    <dbReference type="NCBI Taxonomy" id="172846"/>
    <lineage>
        <taxon>Eukaryota</taxon>
        <taxon>Metazoa</taxon>
        <taxon>Ecdysozoa</taxon>
        <taxon>Arthropoda</taxon>
        <taxon>Chelicerata</taxon>
        <taxon>Arachnida</taxon>
        <taxon>Araneae</taxon>
        <taxon>Araneomorphae</taxon>
        <taxon>Entelegynae</taxon>
        <taxon>Araneoidea</taxon>
        <taxon>Araneidae</taxon>
        <taxon>Caerostris</taxon>
    </lineage>
</organism>
<dbReference type="EMBL" id="BPLR01009603">
    <property type="protein sequence ID" value="GIY33184.1"/>
    <property type="molecule type" value="Genomic_DNA"/>
</dbReference>
<evidence type="ECO:0008006" key="3">
    <source>
        <dbReference type="Google" id="ProtNLM"/>
    </source>
</evidence>
<gene>
    <name evidence="1" type="ORF">CEXT_12201</name>
</gene>
<dbReference type="AlphaFoldDB" id="A0AAV4SGV4"/>
<reference evidence="1 2" key="1">
    <citation type="submission" date="2021-06" db="EMBL/GenBank/DDBJ databases">
        <title>Caerostris extrusa draft genome.</title>
        <authorList>
            <person name="Kono N."/>
            <person name="Arakawa K."/>
        </authorList>
    </citation>
    <scope>NUCLEOTIDE SEQUENCE [LARGE SCALE GENOMIC DNA]</scope>
</reference>
<name>A0AAV4SGV4_CAEEX</name>
<sequence>MGIISLKFIDKRLLYVDFRLWIKLITHLRYHLHRLDNNIRMERVHGISMSTQVINQYTDIQFPFVIISHRLFDNLNCLGFMSFIHHFPQNISLVRLCERPVQWTC</sequence>
<keyword evidence="2" id="KW-1185">Reference proteome</keyword>
<proteinExistence type="predicted"/>
<comment type="caution">
    <text evidence="1">The sequence shown here is derived from an EMBL/GenBank/DDBJ whole genome shotgun (WGS) entry which is preliminary data.</text>
</comment>